<proteinExistence type="predicted"/>
<evidence type="ECO:0000313" key="1">
    <source>
        <dbReference type="EMBL" id="SCE90100.1"/>
    </source>
</evidence>
<dbReference type="EMBL" id="FMCQ01000004">
    <property type="protein sequence ID" value="SCE90100.1"/>
    <property type="molecule type" value="Genomic_DNA"/>
</dbReference>
<keyword evidence="2" id="KW-1185">Reference proteome</keyword>
<comment type="caution">
    <text evidence="1">The sequence shown here is derived from an EMBL/GenBank/DDBJ whole genome shotgun (WGS) entry which is preliminary data.</text>
</comment>
<accession>A0ABY0KNV1</accession>
<evidence type="ECO:0000313" key="2">
    <source>
        <dbReference type="Proteomes" id="UP000199405"/>
    </source>
</evidence>
<name>A0ABY0KNV1_9ACTN</name>
<dbReference type="GeneID" id="93470706"/>
<dbReference type="RefSeq" id="WP_091421339.1">
    <property type="nucleotide sequence ID" value="NZ_FMCQ01000004.1"/>
</dbReference>
<reference evidence="1 2" key="1">
    <citation type="submission" date="2016-06" db="EMBL/GenBank/DDBJ databases">
        <authorList>
            <person name="Varghese N."/>
            <person name="Submissions Spin"/>
        </authorList>
    </citation>
    <scope>NUCLEOTIDE SEQUENCE [LARGE SCALE GENOMIC DNA]</scope>
    <source>
        <strain evidence="1 2">DSM 45142</strain>
    </source>
</reference>
<gene>
    <name evidence="1" type="ORF">GA0070562_3954</name>
</gene>
<dbReference type="Proteomes" id="UP000199405">
    <property type="component" value="Unassembled WGS sequence"/>
</dbReference>
<sequence>MERLRDLAVRLAMDEPVGDDLAMAAAHALARGVDSPSLRELAGLSKGQSREAVDLFRQAMEELGSPVPDESGARLHLMRAAAASIIDGEGDPEDLAHEIYWQSSYFPSEKLREVGYRFLHLYADCGAAPDRTEEAVAAMKEAARSFLHDHLSPPRPSTRAG</sequence>
<organism evidence="1 2">
    <name type="scientific">Micromonospora tulbaghiae</name>
    <dbReference type="NCBI Taxonomy" id="479978"/>
    <lineage>
        <taxon>Bacteria</taxon>
        <taxon>Bacillati</taxon>
        <taxon>Actinomycetota</taxon>
        <taxon>Actinomycetes</taxon>
        <taxon>Micromonosporales</taxon>
        <taxon>Micromonosporaceae</taxon>
        <taxon>Micromonospora</taxon>
    </lineage>
</organism>
<protein>
    <submittedName>
        <fullName evidence="1">Uncharacterized protein</fullName>
    </submittedName>
</protein>